<reference evidence="1" key="2">
    <citation type="submission" date="2021-04" db="EMBL/GenBank/DDBJ databases">
        <authorList>
            <person name="Gilroy R."/>
        </authorList>
    </citation>
    <scope>NUCLEOTIDE SEQUENCE</scope>
    <source>
        <strain evidence="1">3436</strain>
    </source>
</reference>
<protein>
    <submittedName>
        <fullName evidence="1">Uncharacterized protein</fullName>
    </submittedName>
</protein>
<proteinExistence type="predicted"/>
<comment type="caution">
    <text evidence="1">The sequence shown here is derived from an EMBL/GenBank/DDBJ whole genome shotgun (WGS) entry which is preliminary data.</text>
</comment>
<dbReference type="EMBL" id="DXBO01000096">
    <property type="protein sequence ID" value="HIZ48319.1"/>
    <property type="molecule type" value="Genomic_DNA"/>
</dbReference>
<name>A0A9D2F2B8_9FIRM</name>
<sequence>MNTATYPAGLPDYCYSIGPKTRGPVIVYKGESAMIGVALRESVDALNARHGVDRRTEAAMVGGATKGWTSPYADPAHYDDKGCYIGPEMEENDD</sequence>
<accession>A0A9D2F2B8</accession>
<dbReference type="AlphaFoldDB" id="A0A9D2F2B8"/>
<dbReference type="Proteomes" id="UP000824031">
    <property type="component" value="Unassembled WGS sequence"/>
</dbReference>
<gene>
    <name evidence="1" type="ORF">H9810_06365</name>
</gene>
<organism evidence="1 2">
    <name type="scientific">Candidatus Gemmiger excrementavium</name>
    <dbReference type="NCBI Taxonomy" id="2838608"/>
    <lineage>
        <taxon>Bacteria</taxon>
        <taxon>Bacillati</taxon>
        <taxon>Bacillota</taxon>
        <taxon>Clostridia</taxon>
        <taxon>Eubacteriales</taxon>
        <taxon>Gemmiger</taxon>
    </lineage>
</organism>
<evidence type="ECO:0000313" key="1">
    <source>
        <dbReference type="EMBL" id="HIZ48319.1"/>
    </source>
</evidence>
<reference evidence="1" key="1">
    <citation type="journal article" date="2021" name="PeerJ">
        <title>Extensive microbial diversity within the chicken gut microbiome revealed by metagenomics and culture.</title>
        <authorList>
            <person name="Gilroy R."/>
            <person name="Ravi A."/>
            <person name="Getino M."/>
            <person name="Pursley I."/>
            <person name="Horton D.L."/>
            <person name="Alikhan N.F."/>
            <person name="Baker D."/>
            <person name="Gharbi K."/>
            <person name="Hall N."/>
            <person name="Watson M."/>
            <person name="Adriaenssens E.M."/>
            <person name="Foster-Nyarko E."/>
            <person name="Jarju S."/>
            <person name="Secka A."/>
            <person name="Antonio M."/>
            <person name="Oren A."/>
            <person name="Chaudhuri R.R."/>
            <person name="La Ragione R."/>
            <person name="Hildebrand F."/>
            <person name="Pallen M.J."/>
        </authorList>
    </citation>
    <scope>NUCLEOTIDE SEQUENCE</scope>
    <source>
        <strain evidence="1">3436</strain>
    </source>
</reference>
<evidence type="ECO:0000313" key="2">
    <source>
        <dbReference type="Proteomes" id="UP000824031"/>
    </source>
</evidence>